<feature type="region of interest" description="Disordered" evidence="1">
    <location>
        <begin position="1"/>
        <end position="24"/>
    </location>
</feature>
<dbReference type="EMBL" id="PYGE01000006">
    <property type="protein sequence ID" value="PSL04030.1"/>
    <property type="molecule type" value="Genomic_DNA"/>
</dbReference>
<proteinExistence type="predicted"/>
<dbReference type="Proteomes" id="UP000243528">
    <property type="component" value="Unassembled WGS sequence"/>
</dbReference>
<dbReference type="InterPro" id="IPR050313">
    <property type="entry name" value="Carb_Metab_HTH_regulators"/>
</dbReference>
<dbReference type="SUPFAM" id="SSF46785">
    <property type="entry name" value="Winged helix' DNA-binding domain"/>
    <property type="match status" value="1"/>
</dbReference>
<sequence>MKNTQEVAGAPGNTPVAQDPHARTRERVARSILENGPSTAATLADLLGLTPAAVRRHLDTLVADGILEAQEERVYGHRGRGRPAKVFVLTTAGRDAFEQAYDDLAVGALRFLAETGGDDMVLEFARRRIADLEERYRQLLDDVEPGQRAEVLARALSADGYAASAQASPVVDGEQLCQHHCPVAHVAEQFPQLCEAETEAFARLLHTHVQRIATIAHGEGVCTTHIPRSSEDSGPGSASAPVPAQTEARNVSAERIS</sequence>
<dbReference type="InterPro" id="IPR036388">
    <property type="entry name" value="WH-like_DNA-bd_sf"/>
</dbReference>
<dbReference type="PANTHER" id="PTHR30363">
    <property type="entry name" value="HTH-TYPE TRANSCRIPTIONAL REGULATOR SRLR-RELATED"/>
    <property type="match status" value="1"/>
</dbReference>
<protein>
    <submittedName>
        <fullName evidence="2">ArsR family transcriptional regulator</fullName>
    </submittedName>
</protein>
<accession>A0A2P8E3I4</accession>
<dbReference type="Gene3D" id="1.10.10.10">
    <property type="entry name" value="Winged helix-like DNA-binding domain superfamily/Winged helix DNA-binding domain"/>
    <property type="match status" value="1"/>
</dbReference>
<keyword evidence="3" id="KW-1185">Reference proteome</keyword>
<evidence type="ECO:0000313" key="3">
    <source>
        <dbReference type="Proteomes" id="UP000243528"/>
    </source>
</evidence>
<dbReference type="InterPro" id="IPR011991">
    <property type="entry name" value="ArsR-like_HTH"/>
</dbReference>
<evidence type="ECO:0000313" key="2">
    <source>
        <dbReference type="EMBL" id="PSL04030.1"/>
    </source>
</evidence>
<dbReference type="Pfam" id="PF12840">
    <property type="entry name" value="HTH_20"/>
    <property type="match status" value="1"/>
</dbReference>
<dbReference type="PANTHER" id="PTHR30363:SF28">
    <property type="entry name" value="TRANSCRIPTIONAL REGULATORY PROTEIN-RELATED"/>
    <property type="match status" value="1"/>
</dbReference>
<comment type="caution">
    <text evidence="2">The sequence shown here is derived from an EMBL/GenBank/DDBJ whole genome shotgun (WGS) entry which is preliminary data.</text>
</comment>
<dbReference type="InterPro" id="IPR036390">
    <property type="entry name" value="WH_DNA-bd_sf"/>
</dbReference>
<dbReference type="CDD" id="cd00090">
    <property type="entry name" value="HTH_ARSR"/>
    <property type="match status" value="1"/>
</dbReference>
<reference evidence="2 3" key="1">
    <citation type="submission" date="2018-03" db="EMBL/GenBank/DDBJ databases">
        <title>Genomic Encyclopedia of Archaeal and Bacterial Type Strains, Phase II (KMG-II): from individual species to whole genera.</title>
        <authorList>
            <person name="Goeker M."/>
        </authorList>
    </citation>
    <scope>NUCLEOTIDE SEQUENCE [LARGE SCALE GENOMIC DNA]</scope>
    <source>
        <strain evidence="2 3">DSM 45211</strain>
    </source>
</reference>
<dbReference type="AlphaFoldDB" id="A0A2P8E3I4"/>
<evidence type="ECO:0000256" key="1">
    <source>
        <dbReference type="SAM" id="MobiDB-lite"/>
    </source>
</evidence>
<dbReference type="OrthoDB" id="3375207at2"/>
<feature type="region of interest" description="Disordered" evidence="1">
    <location>
        <begin position="223"/>
        <end position="257"/>
    </location>
</feature>
<gene>
    <name evidence="2" type="ORF">CLV30_10632</name>
</gene>
<organism evidence="2 3">
    <name type="scientific">Haloactinopolyspora alba</name>
    <dbReference type="NCBI Taxonomy" id="648780"/>
    <lineage>
        <taxon>Bacteria</taxon>
        <taxon>Bacillati</taxon>
        <taxon>Actinomycetota</taxon>
        <taxon>Actinomycetes</taxon>
        <taxon>Jiangellales</taxon>
        <taxon>Jiangellaceae</taxon>
        <taxon>Haloactinopolyspora</taxon>
    </lineage>
</organism>
<name>A0A2P8E3I4_9ACTN</name>